<dbReference type="Pfam" id="PF00982">
    <property type="entry name" value="Glyco_transf_20"/>
    <property type="match status" value="1"/>
</dbReference>
<evidence type="ECO:0000256" key="1">
    <source>
        <dbReference type="ARBA" id="ARBA00008799"/>
    </source>
</evidence>
<dbReference type="Proteomes" id="UP000585665">
    <property type="component" value="Unassembled WGS sequence"/>
</dbReference>
<dbReference type="EMBL" id="JABXXR010000002">
    <property type="protein sequence ID" value="NVN39067.1"/>
    <property type="molecule type" value="Genomic_DNA"/>
</dbReference>
<reference evidence="2 3" key="1">
    <citation type="submission" date="2020-06" db="EMBL/GenBank/DDBJ databases">
        <title>Description of novel acetic acid bacteria.</title>
        <authorList>
            <person name="Sombolestani A."/>
        </authorList>
    </citation>
    <scope>NUCLEOTIDE SEQUENCE [LARGE SCALE GENOMIC DNA]</scope>
    <source>
        <strain evidence="2 3">LMG 27010</strain>
    </source>
</reference>
<gene>
    <name evidence="2" type="ORF">HUK82_00610</name>
</gene>
<dbReference type="GO" id="GO:0003825">
    <property type="term" value="F:alpha,alpha-trehalose-phosphate synthase (UDP-forming) activity"/>
    <property type="evidence" value="ECO:0007669"/>
    <property type="project" value="TreeGrafter"/>
</dbReference>
<dbReference type="RefSeq" id="WP_176612092.1">
    <property type="nucleotide sequence ID" value="NZ_JABXXR010000002.1"/>
</dbReference>
<evidence type="ECO:0000313" key="2">
    <source>
        <dbReference type="EMBL" id="NVN39067.1"/>
    </source>
</evidence>
<dbReference type="AlphaFoldDB" id="A0A850P321"/>
<dbReference type="Gene3D" id="3.40.50.2000">
    <property type="entry name" value="Glycogen Phosphorylase B"/>
    <property type="match status" value="2"/>
</dbReference>
<dbReference type="CDD" id="cd03788">
    <property type="entry name" value="GT20_TPS"/>
    <property type="match status" value="1"/>
</dbReference>
<name>A0A850P321_9PROT</name>
<keyword evidence="3" id="KW-1185">Reference proteome</keyword>
<dbReference type="SUPFAM" id="SSF53756">
    <property type="entry name" value="UDP-Glycosyltransferase/glycogen phosphorylase"/>
    <property type="match status" value="1"/>
</dbReference>
<comment type="similarity">
    <text evidence="1">Belongs to the glycosyltransferase 20 family.</text>
</comment>
<dbReference type="GO" id="GO:0005992">
    <property type="term" value="P:trehalose biosynthetic process"/>
    <property type="evidence" value="ECO:0007669"/>
    <property type="project" value="InterPro"/>
</dbReference>
<evidence type="ECO:0000313" key="3">
    <source>
        <dbReference type="Proteomes" id="UP000585665"/>
    </source>
</evidence>
<protein>
    <submittedName>
        <fullName evidence="2">Trehalose-6-phosphate synthase</fullName>
    </submittedName>
</protein>
<dbReference type="PANTHER" id="PTHR10788:SF106">
    <property type="entry name" value="BCDNA.GH08860"/>
    <property type="match status" value="1"/>
</dbReference>
<accession>A0A850P321</accession>
<dbReference type="InterPro" id="IPR001830">
    <property type="entry name" value="Glyco_trans_20"/>
</dbReference>
<dbReference type="PANTHER" id="PTHR10788">
    <property type="entry name" value="TREHALOSE-6-PHOSPHATE SYNTHASE"/>
    <property type="match status" value="1"/>
</dbReference>
<proteinExistence type="inferred from homology"/>
<comment type="caution">
    <text evidence="2">The sequence shown here is derived from an EMBL/GenBank/DDBJ whole genome shotgun (WGS) entry which is preliminary data.</text>
</comment>
<sequence>MSRLIVVSNRVPVPTAGEKAGGLAVVLHDLLARRGGLWFGWSGDIADNAEHDTAPAIVEEGGVQYATINLTPDEYQGYYANFSNATLWPLIHSLPEQISFDRHSLHVYRTVNARFATTLKDMIRPGDVVWIHDYHLVPLAAALRTRGVQVPIGFFLHTPFPSPDILSTIPEAATFLRQLMQADLVGFQTSHDAQNFVACVERLAGGETAGNNVVTCGGRTVHVGAFPVEIDAPGFARTAAEESDTTAIRRFSESLLGSTLMIGADRMDPTKGIRRRINGYRSFLDKHPEWQERVTFLQVAASSRQDVEIYKSLREELERLSGALNAELAMPAWTPLRFVTRPVARAHLAGIMRTARVGLVTPLRDGMNLVAKEYVAAQDGDDPGVLVLSRYAGAAAQLKDALLVNAFDGDEVADAIHRALSMAREERRRRWEANWHVISSRTPLMWGESFLDALLQARGSGAA</sequence>
<organism evidence="2 3">
    <name type="scientific">Ameyamaea chiangmaiensis</name>
    <dbReference type="NCBI Taxonomy" id="442969"/>
    <lineage>
        <taxon>Bacteria</taxon>
        <taxon>Pseudomonadati</taxon>
        <taxon>Pseudomonadota</taxon>
        <taxon>Alphaproteobacteria</taxon>
        <taxon>Acetobacterales</taxon>
        <taxon>Acetobacteraceae</taxon>
        <taxon>Ameyamaea</taxon>
    </lineage>
</organism>